<keyword evidence="5 9" id="KW-0812">Transmembrane</keyword>
<comment type="similarity">
    <text evidence="8">Belongs to the TsuA/YedE (TC 9.B.102) family.</text>
</comment>
<evidence type="ECO:0008006" key="12">
    <source>
        <dbReference type="Google" id="ProtNLM"/>
    </source>
</evidence>
<evidence type="ECO:0000256" key="5">
    <source>
        <dbReference type="ARBA" id="ARBA00022692"/>
    </source>
</evidence>
<feature type="transmembrane region" description="Helical" evidence="9">
    <location>
        <begin position="55"/>
        <end position="79"/>
    </location>
</feature>
<comment type="subcellular location">
    <subcellularLocation>
        <location evidence="1">Cell inner membrane</location>
        <topology evidence="1">Multi-pass membrane protein</topology>
    </subcellularLocation>
</comment>
<evidence type="ECO:0000256" key="3">
    <source>
        <dbReference type="ARBA" id="ARBA00022475"/>
    </source>
</evidence>
<protein>
    <recommendedName>
        <fullName evidence="12">Sulphur transport domain-containing protein</fullName>
    </recommendedName>
</protein>
<dbReference type="AlphaFoldDB" id="A0A8G2CLQ2"/>
<feature type="transmembrane region" description="Helical" evidence="9">
    <location>
        <begin position="123"/>
        <end position="143"/>
    </location>
</feature>
<feature type="transmembrane region" description="Helical" evidence="9">
    <location>
        <begin position="12"/>
        <end position="34"/>
    </location>
</feature>
<dbReference type="GO" id="GO:0005886">
    <property type="term" value="C:plasma membrane"/>
    <property type="evidence" value="ECO:0007669"/>
    <property type="project" value="UniProtKB-SubCell"/>
</dbReference>
<evidence type="ECO:0000256" key="8">
    <source>
        <dbReference type="ARBA" id="ARBA00035655"/>
    </source>
</evidence>
<feature type="transmembrane region" description="Helical" evidence="9">
    <location>
        <begin position="85"/>
        <end position="111"/>
    </location>
</feature>
<evidence type="ECO:0000256" key="2">
    <source>
        <dbReference type="ARBA" id="ARBA00022448"/>
    </source>
</evidence>
<dbReference type="Proteomes" id="UP000186308">
    <property type="component" value="Unassembled WGS sequence"/>
</dbReference>
<organism evidence="10 11">
    <name type="scientific">Acidiphilium rubrum</name>
    <dbReference type="NCBI Taxonomy" id="526"/>
    <lineage>
        <taxon>Bacteria</taxon>
        <taxon>Pseudomonadati</taxon>
        <taxon>Pseudomonadota</taxon>
        <taxon>Alphaproteobacteria</taxon>
        <taxon>Acetobacterales</taxon>
        <taxon>Acidocellaceae</taxon>
        <taxon>Acidiphilium</taxon>
    </lineage>
</organism>
<evidence type="ECO:0000313" key="11">
    <source>
        <dbReference type="Proteomes" id="UP000186308"/>
    </source>
</evidence>
<evidence type="ECO:0000313" key="10">
    <source>
        <dbReference type="EMBL" id="SIR06730.1"/>
    </source>
</evidence>
<evidence type="ECO:0000256" key="6">
    <source>
        <dbReference type="ARBA" id="ARBA00022989"/>
    </source>
</evidence>
<keyword evidence="6 9" id="KW-1133">Transmembrane helix</keyword>
<keyword evidence="2" id="KW-0813">Transport</keyword>
<dbReference type="EMBL" id="FTNE01000014">
    <property type="protein sequence ID" value="SIR06730.1"/>
    <property type="molecule type" value="Genomic_DNA"/>
</dbReference>
<dbReference type="OrthoDB" id="9814020at2"/>
<dbReference type="PANTHER" id="PTHR30574:SF1">
    <property type="entry name" value="SULPHUR TRANSPORT DOMAIN-CONTAINING PROTEIN"/>
    <property type="match status" value="1"/>
</dbReference>
<dbReference type="InterPro" id="IPR007272">
    <property type="entry name" value="Sulf_transp_TsuA/YedE"/>
</dbReference>
<keyword evidence="4" id="KW-0997">Cell inner membrane</keyword>
<dbReference type="RefSeq" id="WP_029313727.1">
    <property type="nucleotide sequence ID" value="NZ_FTNE01000014.1"/>
</dbReference>
<sequence length="145" mass="14469">MLLPPPLPTAFTPLLSLAGGLMIGAAAGLLWLGIGRIAGISGIVGGVVERVERDWRLAFISGVLLAGILARGLGLAPAIHLQGSLPLLVGAGLLVGVGTALGGGCTSGHGICGLSRLSPRSMVATACFMIIAFAVVFLTRSIGSF</sequence>
<reference evidence="10 11" key="1">
    <citation type="submission" date="2017-01" db="EMBL/GenBank/DDBJ databases">
        <authorList>
            <person name="Varghese N."/>
            <person name="Submissions S."/>
        </authorList>
    </citation>
    <scope>NUCLEOTIDE SEQUENCE [LARGE SCALE GENOMIC DNA]</scope>
    <source>
        <strain evidence="10 11">ATCC 35905</strain>
    </source>
</reference>
<keyword evidence="7 9" id="KW-0472">Membrane</keyword>
<accession>A0A8G2CLQ2</accession>
<name>A0A8G2CLQ2_ACIRU</name>
<evidence type="ECO:0000256" key="7">
    <source>
        <dbReference type="ARBA" id="ARBA00023136"/>
    </source>
</evidence>
<evidence type="ECO:0000256" key="4">
    <source>
        <dbReference type="ARBA" id="ARBA00022519"/>
    </source>
</evidence>
<gene>
    <name evidence="10" type="ORF">SAMN05421828_114111</name>
</gene>
<keyword evidence="11" id="KW-1185">Reference proteome</keyword>
<dbReference type="PANTHER" id="PTHR30574">
    <property type="entry name" value="INNER MEMBRANE PROTEIN YEDE"/>
    <property type="match status" value="1"/>
</dbReference>
<evidence type="ECO:0000256" key="1">
    <source>
        <dbReference type="ARBA" id="ARBA00004429"/>
    </source>
</evidence>
<comment type="caution">
    <text evidence="10">The sequence shown here is derived from an EMBL/GenBank/DDBJ whole genome shotgun (WGS) entry which is preliminary data.</text>
</comment>
<evidence type="ECO:0000256" key="9">
    <source>
        <dbReference type="SAM" id="Phobius"/>
    </source>
</evidence>
<proteinExistence type="inferred from homology"/>
<keyword evidence="3" id="KW-1003">Cell membrane</keyword>